<evidence type="ECO:0000313" key="3">
    <source>
        <dbReference type="Proteomes" id="UP000225215"/>
    </source>
</evidence>
<proteinExistence type="predicted"/>
<keyword evidence="1" id="KW-1133">Transmembrane helix</keyword>
<evidence type="ECO:0000313" key="2">
    <source>
        <dbReference type="EMBL" id="APU01745.1"/>
    </source>
</evidence>
<reference evidence="2 3" key="1">
    <citation type="journal article" date="2017" name="Sci. Rep.">
        <title>Characterization and diversity of phages infecting Aeromonas salmonicida subsp. salmonicida.</title>
        <authorList>
            <person name="Vincent A.T."/>
            <person name="Paquet V.E."/>
            <person name="Bernatchez A."/>
            <person name="Tremblay D.M."/>
            <person name="Moineau S."/>
            <person name="Charette S.J."/>
        </authorList>
    </citation>
    <scope>NUCLEOTIDE SEQUENCE [LARGE SCALE GENOMIC DNA]</scope>
</reference>
<keyword evidence="1" id="KW-0472">Membrane</keyword>
<keyword evidence="1" id="KW-0812">Transmembrane</keyword>
<organism evidence="2 3">
    <name type="scientific">Aeromonas phage 65.2</name>
    <dbReference type="NCBI Taxonomy" id="1932896"/>
    <lineage>
        <taxon>Viruses</taxon>
        <taxon>Duplodnaviria</taxon>
        <taxon>Heunggongvirae</taxon>
        <taxon>Uroviricota</taxon>
        <taxon>Caudoviricetes</taxon>
        <taxon>Pantevenvirales</taxon>
        <taxon>Straboviridae</taxon>
        <taxon>Emmerichvirinae</taxon>
        <taxon>Ishigurovirus</taxon>
        <taxon>Ishigurovirus osborne</taxon>
    </lineage>
</organism>
<accession>A0A219YCR6</accession>
<name>A0A219YCR6_9CAUD</name>
<dbReference type="EMBL" id="KY290955">
    <property type="protein sequence ID" value="APU01745.1"/>
    <property type="molecule type" value="Genomic_DNA"/>
</dbReference>
<feature type="transmembrane region" description="Helical" evidence="1">
    <location>
        <begin position="63"/>
        <end position="92"/>
    </location>
</feature>
<dbReference type="Proteomes" id="UP000225215">
    <property type="component" value="Segment"/>
</dbReference>
<sequence length="100" mass="11045">MGTFYIVGMVIFAIICILIHFQLQSIIAGRSVAKNQKTAGAVANRLKMIDEIKSQVGEGWKTYFNVVTFGVIGVLSLIWPVSVGIFIGIQLFNYFENTGK</sequence>
<protein>
    <submittedName>
        <fullName evidence="2">Uncharacterized protein</fullName>
    </submittedName>
</protein>
<feature type="transmembrane region" description="Helical" evidence="1">
    <location>
        <begin position="6"/>
        <end position="27"/>
    </location>
</feature>
<evidence type="ECO:0000256" key="1">
    <source>
        <dbReference type="SAM" id="Phobius"/>
    </source>
</evidence>